<keyword evidence="3" id="KW-0732">Signal</keyword>
<dbReference type="NCBIfam" id="TIGR02601">
    <property type="entry name" value="autotrns_rpt"/>
    <property type="match status" value="1"/>
</dbReference>
<accession>A0A4Q2IZ79</accession>
<evidence type="ECO:0000256" key="4">
    <source>
        <dbReference type="ARBA" id="ARBA00022801"/>
    </source>
</evidence>
<keyword evidence="9" id="KW-1185">Reference proteome</keyword>
<dbReference type="Pfam" id="PF12951">
    <property type="entry name" value="PATR"/>
    <property type="match status" value="1"/>
</dbReference>
<keyword evidence="5 7" id="KW-0720">Serine protease</keyword>
<dbReference type="PRINTS" id="PR00723">
    <property type="entry name" value="SUBTILISIN"/>
</dbReference>
<dbReference type="Gene3D" id="3.40.50.200">
    <property type="entry name" value="Peptidase S8/S53 domain"/>
    <property type="match status" value="2"/>
</dbReference>
<dbReference type="InterPro" id="IPR011050">
    <property type="entry name" value="Pectin_lyase_fold/virulence"/>
</dbReference>
<dbReference type="GO" id="GO:0004252">
    <property type="term" value="F:serine-type endopeptidase activity"/>
    <property type="evidence" value="ECO:0007669"/>
    <property type="project" value="UniProtKB-UniRule"/>
</dbReference>
<evidence type="ECO:0000256" key="1">
    <source>
        <dbReference type="ARBA" id="ARBA00011073"/>
    </source>
</evidence>
<evidence type="ECO:0000313" key="9">
    <source>
        <dbReference type="Proteomes" id="UP000292347"/>
    </source>
</evidence>
<feature type="active site" description="Charge relay system" evidence="6 7">
    <location>
        <position position="439"/>
    </location>
</feature>
<reference evidence="8 9" key="1">
    <citation type="submission" date="2019-01" db="EMBL/GenBank/DDBJ databases">
        <title>Sphingomonas mucosissima sp. nov. and Sphingomonas desiccabilis sp. nov., from biological soil crusts in the Colorado Plateau, USA.</title>
        <authorList>
            <person name="Zhu D."/>
        </authorList>
    </citation>
    <scope>NUCLEOTIDE SEQUENCE [LARGE SCALE GENOMIC DNA]</scope>
    <source>
        <strain evidence="8 9">CP1D</strain>
    </source>
</reference>
<dbReference type="InterPro" id="IPR013425">
    <property type="entry name" value="Autotrns_rpt"/>
</dbReference>
<dbReference type="PANTHER" id="PTHR43806:SF11">
    <property type="entry name" value="CEREVISIN-RELATED"/>
    <property type="match status" value="1"/>
</dbReference>
<dbReference type="InterPro" id="IPR036709">
    <property type="entry name" value="Autotransporte_beta_dom_sf"/>
</dbReference>
<evidence type="ECO:0000256" key="3">
    <source>
        <dbReference type="ARBA" id="ARBA00022729"/>
    </source>
</evidence>
<dbReference type="SMART" id="SM00869">
    <property type="entry name" value="Autotransporter"/>
    <property type="match status" value="1"/>
</dbReference>
<dbReference type="PROSITE" id="PS51208">
    <property type="entry name" value="AUTOTRANSPORTER"/>
    <property type="match status" value="1"/>
</dbReference>
<dbReference type="RefSeq" id="WP_129340439.1">
    <property type="nucleotide sequence ID" value="NZ_JACIDD010000005.1"/>
</dbReference>
<dbReference type="PROSITE" id="PS00138">
    <property type="entry name" value="SUBTILASE_SER"/>
    <property type="match status" value="1"/>
</dbReference>
<keyword evidence="4 7" id="KW-0378">Hydrolase</keyword>
<dbReference type="OrthoDB" id="267336at2"/>
<dbReference type="Proteomes" id="UP000292347">
    <property type="component" value="Unassembled WGS sequence"/>
</dbReference>
<sequence>MSMPAAAQTAPPPPPTGGYYMADGARTTDYEAALESWRQDAQFAVDYSKTYLGLEYAYVMGMTGAGQTIGINDAGVLFDHPLFGGEGKIAGLKTGVPAEYGNDGRVNPRRPWEIHGTHVAGTAAGGRVAGELSFGNAYGANILAATTNFAAGDFLWWKDQILDGDNVATAQQNIVDLANTGQVRIINNSWGSGTSLPFDASLADVRAEFAEDLGDYYKPILDNDVLVVFSAGNGYGVHASIDAVTPLNDPRLRGNWLSVANYLADGTAAASSSLCGQTATWCVAGPGSDIISSANNFTVDTDAIRATYTPAAYPGIYAARTVGELQNAATGAWIDALNGYLDRQYEAQIEGREFDEAAEASLLAQQAVGISLAYGARFVGGDPDGYTSTLANILVSNAGLFGTEVAAAVLTQADALITAELERFITFEGPGYAALTGTSMAAPNISGFAALLMQAFPEYNTALISDILVSSSADLDAPGVDLTSGWGAPQMGTALRGPTALRATREVGVAAGTVDVWSNDIDDARDRYSDAVLEGFSGDIGGLTKRGGGELILAGTNRYSGPTRAEQGLLTIDGSLTRSALTVTDGGALGGNGTLASLVAEAGGIVAPGSAGAIGTLSVAGTATLSTGSTLLIDIDASGSSDRLAVEQAELGGTLTLRALGQLPRYGSSYTVLTASDGITGSFDAATAFSAILYPELRYGADRVQATIAARPYAGVVAGTPVQTAYARLLDGNRSAYAALADTYGVLDLASVGAIRVGLEELAPTTETTRRSIGTVAMDNMARFYRERTAAMRPGNFAGGQVAMIGKPLEFAANAIVMPGQADTVSDTPTAYVRDGMLPSDVSAYLAGGYLEGSSRAMPNSIVGGTRDPFDGFYIAGGVEAQVSDTGVLGFGLSYSDIDGERRAGRLTEGALIQGTLYGRLGGDLGPALDTQFSAGVFQSETQRSGSVAGTAYSLRGKDNALALSTELGASYAFGSEALRIAPRVAIRASRIDFTDIAETGTGPALFLDEDKFLSLQGRAGLHLDADQAGLRPVVSAYFVHDFEDRPGVFQAGLAGGTGIRAPFQLAGQDQDWGEISAGFAYAADRFEFSVATDATVGREDVRNRSYRAGVKMRF</sequence>
<dbReference type="EMBL" id="SDPT01000001">
    <property type="protein sequence ID" value="RXZ34653.1"/>
    <property type="molecule type" value="Genomic_DNA"/>
</dbReference>
<name>A0A4Q2IZ79_9SPHN</name>
<comment type="similarity">
    <text evidence="1 7">Belongs to the peptidase S8 family.</text>
</comment>
<evidence type="ECO:0000256" key="2">
    <source>
        <dbReference type="ARBA" id="ARBA00022670"/>
    </source>
</evidence>
<dbReference type="InterPro" id="IPR005546">
    <property type="entry name" value="Autotransporte_beta"/>
</dbReference>
<evidence type="ECO:0000313" key="8">
    <source>
        <dbReference type="EMBL" id="RXZ34653.1"/>
    </source>
</evidence>
<feature type="active site" description="Charge relay system" evidence="6 7">
    <location>
        <position position="115"/>
    </location>
</feature>
<dbReference type="AlphaFoldDB" id="A0A4Q2IZ79"/>
<dbReference type="Pfam" id="PF00082">
    <property type="entry name" value="Peptidase_S8"/>
    <property type="match status" value="2"/>
</dbReference>
<dbReference type="SUPFAM" id="SSF103515">
    <property type="entry name" value="Autotransporter"/>
    <property type="match status" value="1"/>
</dbReference>
<dbReference type="Gene3D" id="2.40.128.130">
    <property type="entry name" value="Autotransporter beta-domain"/>
    <property type="match status" value="1"/>
</dbReference>
<dbReference type="PANTHER" id="PTHR43806">
    <property type="entry name" value="PEPTIDASE S8"/>
    <property type="match status" value="1"/>
</dbReference>
<dbReference type="InterPro" id="IPR023828">
    <property type="entry name" value="Peptidase_S8_Ser-AS"/>
</dbReference>
<evidence type="ECO:0000256" key="7">
    <source>
        <dbReference type="PROSITE-ProRule" id="PRU01240"/>
    </source>
</evidence>
<evidence type="ECO:0000256" key="6">
    <source>
        <dbReference type="PIRSR" id="PIRSR615500-1"/>
    </source>
</evidence>
<proteinExistence type="inferred from homology"/>
<gene>
    <name evidence="8" type="ORF">EO081_02965</name>
</gene>
<dbReference type="SUPFAM" id="SSF52743">
    <property type="entry name" value="Subtilisin-like"/>
    <property type="match status" value="1"/>
</dbReference>
<dbReference type="InterPro" id="IPR022398">
    <property type="entry name" value="Peptidase_S8_His-AS"/>
</dbReference>
<dbReference type="InterPro" id="IPR000209">
    <property type="entry name" value="Peptidase_S8/S53_dom"/>
</dbReference>
<comment type="caution">
    <text evidence="8">The sequence shown here is derived from an EMBL/GenBank/DDBJ whole genome shotgun (WGS) entry which is preliminary data.</text>
</comment>
<dbReference type="GO" id="GO:0006508">
    <property type="term" value="P:proteolysis"/>
    <property type="evidence" value="ECO:0007669"/>
    <property type="project" value="UniProtKB-KW"/>
</dbReference>
<dbReference type="InterPro" id="IPR050131">
    <property type="entry name" value="Peptidase_S8_subtilisin-like"/>
</dbReference>
<organism evidence="8 9">
    <name type="scientific">Sphingomonas desiccabilis</name>
    <dbReference type="NCBI Taxonomy" id="429134"/>
    <lineage>
        <taxon>Bacteria</taxon>
        <taxon>Pseudomonadati</taxon>
        <taxon>Pseudomonadota</taxon>
        <taxon>Alphaproteobacteria</taxon>
        <taxon>Sphingomonadales</taxon>
        <taxon>Sphingomonadaceae</taxon>
        <taxon>Sphingomonas</taxon>
    </lineage>
</organism>
<dbReference type="PROSITE" id="PS51892">
    <property type="entry name" value="SUBTILASE"/>
    <property type="match status" value="1"/>
</dbReference>
<keyword evidence="2 7" id="KW-0645">Protease</keyword>
<feature type="active site" description="Charge relay system" evidence="6 7">
    <location>
        <position position="73"/>
    </location>
</feature>
<protein>
    <submittedName>
        <fullName evidence="8">Autotransporter domain-containing protein</fullName>
    </submittedName>
</protein>
<dbReference type="InterPro" id="IPR015500">
    <property type="entry name" value="Peptidase_S8_subtilisin-rel"/>
</dbReference>
<dbReference type="PROSITE" id="PS00137">
    <property type="entry name" value="SUBTILASE_HIS"/>
    <property type="match status" value="1"/>
</dbReference>
<dbReference type="SUPFAM" id="SSF51126">
    <property type="entry name" value="Pectin lyase-like"/>
    <property type="match status" value="1"/>
</dbReference>
<evidence type="ECO:0000256" key="5">
    <source>
        <dbReference type="ARBA" id="ARBA00022825"/>
    </source>
</evidence>
<dbReference type="Pfam" id="PF03797">
    <property type="entry name" value="Autotransporter"/>
    <property type="match status" value="1"/>
</dbReference>
<dbReference type="InterPro" id="IPR036852">
    <property type="entry name" value="Peptidase_S8/S53_dom_sf"/>
</dbReference>